<keyword evidence="2" id="KW-0808">Transferase</keyword>
<dbReference type="EMBL" id="BARW01000338">
    <property type="protein sequence ID" value="GAI62978.1"/>
    <property type="molecule type" value="Genomic_DNA"/>
</dbReference>
<dbReference type="Pfam" id="PF01255">
    <property type="entry name" value="Prenyltransf"/>
    <property type="match status" value="1"/>
</dbReference>
<accession>X1Q445</accession>
<dbReference type="InterPro" id="IPR036424">
    <property type="entry name" value="UPP_synth-like_sf"/>
</dbReference>
<sequence>LIAREIKYLTVWGFSTDNWRRSGSEVNNLFQLLAAWIEKDTLWVHRQGVRLRHIGHLEELPQDLQLAINKAAELTSNNTGMTFTLAFNYSGRAEIVDAARQLIADNYPLHILDEHAFSRHLYTDGMPDVDLVIRTAGEVRLSNFLLWQVAYSEFYFTEVLWPDFTTIELEKALEVYSERKRRFGGD</sequence>
<dbReference type="GO" id="GO:0016094">
    <property type="term" value="P:polyprenol biosynthetic process"/>
    <property type="evidence" value="ECO:0007669"/>
    <property type="project" value="TreeGrafter"/>
</dbReference>
<feature type="non-terminal residue" evidence="3">
    <location>
        <position position="1"/>
    </location>
</feature>
<dbReference type="PANTHER" id="PTHR10291">
    <property type="entry name" value="DEHYDRODOLICHYL DIPHOSPHATE SYNTHASE FAMILY MEMBER"/>
    <property type="match status" value="1"/>
</dbReference>
<evidence type="ECO:0000313" key="3">
    <source>
        <dbReference type="EMBL" id="GAI62978.1"/>
    </source>
</evidence>
<dbReference type="PANTHER" id="PTHR10291:SF0">
    <property type="entry name" value="DEHYDRODOLICHYL DIPHOSPHATE SYNTHASE 2"/>
    <property type="match status" value="1"/>
</dbReference>
<evidence type="ECO:0000256" key="2">
    <source>
        <dbReference type="ARBA" id="ARBA00022679"/>
    </source>
</evidence>
<proteinExistence type="predicted"/>
<name>X1Q445_9ZZZZ</name>
<organism evidence="3">
    <name type="scientific">marine sediment metagenome</name>
    <dbReference type="NCBI Taxonomy" id="412755"/>
    <lineage>
        <taxon>unclassified sequences</taxon>
        <taxon>metagenomes</taxon>
        <taxon>ecological metagenomes</taxon>
    </lineage>
</organism>
<dbReference type="GO" id="GO:0045547">
    <property type="term" value="F:ditrans,polycis-polyprenyl diphosphate synthase [(2E,6E)-farnesyl diphosphate specific] activity"/>
    <property type="evidence" value="ECO:0007669"/>
    <property type="project" value="TreeGrafter"/>
</dbReference>
<dbReference type="PROSITE" id="PS01066">
    <property type="entry name" value="UPP_SYNTHASE"/>
    <property type="match status" value="1"/>
</dbReference>
<comment type="caution">
    <text evidence="3">The sequence shown here is derived from an EMBL/GenBank/DDBJ whole genome shotgun (WGS) entry which is preliminary data.</text>
</comment>
<comment type="cofactor">
    <cofactor evidence="1">
        <name>Mg(2+)</name>
        <dbReference type="ChEBI" id="CHEBI:18420"/>
    </cofactor>
</comment>
<reference evidence="3" key="1">
    <citation type="journal article" date="2014" name="Front. Microbiol.">
        <title>High frequency of phylogenetically diverse reductive dehalogenase-homologous genes in deep subseafloor sedimentary metagenomes.</title>
        <authorList>
            <person name="Kawai M."/>
            <person name="Futagami T."/>
            <person name="Toyoda A."/>
            <person name="Takaki Y."/>
            <person name="Nishi S."/>
            <person name="Hori S."/>
            <person name="Arai W."/>
            <person name="Tsubouchi T."/>
            <person name="Morono Y."/>
            <person name="Uchiyama I."/>
            <person name="Ito T."/>
            <person name="Fujiyama A."/>
            <person name="Inagaki F."/>
            <person name="Takami H."/>
        </authorList>
    </citation>
    <scope>NUCLEOTIDE SEQUENCE</scope>
    <source>
        <strain evidence="3">Expedition CK06-06</strain>
    </source>
</reference>
<dbReference type="InterPro" id="IPR018520">
    <property type="entry name" value="UPP_synth-like_CS"/>
</dbReference>
<dbReference type="CDD" id="cd00475">
    <property type="entry name" value="Cis_IPPS"/>
    <property type="match status" value="1"/>
</dbReference>
<evidence type="ECO:0008006" key="4">
    <source>
        <dbReference type="Google" id="ProtNLM"/>
    </source>
</evidence>
<protein>
    <recommendedName>
        <fullName evidence="4">Di-trans,poly-cis-decaprenylcistransferase</fullName>
    </recommendedName>
</protein>
<dbReference type="Gene3D" id="3.40.1180.10">
    <property type="entry name" value="Decaprenyl diphosphate synthase-like"/>
    <property type="match status" value="1"/>
</dbReference>
<dbReference type="SUPFAM" id="SSF64005">
    <property type="entry name" value="Undecaprenyl diphosphate synthase"/>
    <property type="match status" value="1"/>
</dbReference>
<dbReference type="InterPro" id="IPR001441">
    <property type="entry name" value="UPP_synth-like"/>
</dbReference>
<evidence type="ECO:0000256" key="1">
    <source>
        <dbReference type="ARBA" id="ARBA00001946"/>
    </source>
</evidence>
<dbReference type="AlphaFoldDB" id="X1Q445"/>
<gene>
    <name evidence="3" type="ORF">S12H4_01625</name>
</gene>
<dbReference type="NCBIfam" id="TIGR00055">
    <property type="entry name" value="uppS"/>
    <property type="match status" value="1"/>
</dbReference>